<dbReference type="EMBL" id="MN738913">
    <property type="protein sequence ID" value="QHT30859.1"/>
    <property type="molecule type" value="Genomic_DNA"/>
</dbReference>
<accession>A0A6C0ER94</accession>
<dbReference type="AlphaFoldDB" id="A0A6C0ER94"/>
<proteinExistence type="predicted"/>
<organism evidence="1">
    <name type="scientific">viral metagenome</name>
    <dbReference type="NCBI Taxonomy" id="1070528"/>
    <lineage>
        <taxon>unclassified sequences</taxon>
        <taxon>metagenomes</taxon>
        <taxon>organismal metagenomes</taxon>
    </lineage>
</organism>
<reference evidence="1" key="1">
    <citation type="journal article" date="2020" name="Nature">
        <title>Giant virus diversity and host interactions through global metagenomics.</title>
        <authorList>
            <person name="Schulz F."/>
            <person name="Roux S."/>
            <person name="Paez-Espino D."/>
            <person name="Jungbluth S."/>
            <person name="Walsh D.A."/>
            <person name="Denef V.J."/>
            <person name="McMahon K.D."/>
            <person name="Konstantinidis K.T."/>
            <person name="Eloe-Fadrosh E.A."/>
            <person name="Kyrpides N.C."/>
            <person name="Woyke T."/>
        </authorList>
    </citation>
    <scope>NUCLEOTIDE SEQUENCE</scope>
    <source>
        <strain evidence="1">GVMAG-M-3300009151-50</strain>
    </source>
</reference>
<sequence length="81" mass="9023">MSSILRAGSLKGSFYGDASYRTAFLRKQAIVKGQCQKETCTTSMSTENQAKKPFIGEHHLEKGFTNGVMEFVQIKNKDGIF</sequence>
<name>A0A6C0ER94_9ZZZZ</name>
<evidence type="ECO:0000313" key="1">
    <source>
        <dbReference type="EMBL" id="QHT30859.1"/>
    </source>
</evidence>
<protein>
    <submittedName>
        <fullName evidence="1">Uncharacterized protein</fullName>
    </submittedName>
</protein>